<dbReference type="Gene3D" id="1.20.1330.10">
    <property type="entry name" value="f41 fragment of flagellin, N-terminal domain"/>
    <property type="match status" value="1"/>
</dbReference>
<gene>
    <name evidence="6" type="ORF">GQ61_03415</name>
</gene>
<sequence length="314" mass="34625">MTASLNIYRVSEQSNLSNTQTLIAKNQKDVTQALNKMSSGRKAELYSDISSQAQALQNLLNQQVKDNSYISSISTVDGRLEMVESRINQVIDLITEVRTRITGALNPTAIDKGLNDYAKNCLAEMQNILNAKDSENLYLFGGERTDKQPVDVSLIGPYSLGAPSSKIYTQPDLISRSVPLSDSTELSYDVLASEDAFADILHALKICSTAQPTPDPNSNDYKLLQEALTYAGQSMKEASGLLDQVGTKRLTLNTTTKEYQDSQKYLKSSIANIAEADPYESYVKLIENQTRFSCSLYAAKQILSADKILSIFSR</sequence>
<dbReference type="Proteomes" id="UP000237351">
    <property type="component" value="Chromosome"/>
</dbReference>
<evidence type="ECO:0000256" key="4">
    <source>
        <dbReference type="ARBA" id="ARBA00023143"/>
    </source>
</evidence>
<organism evidence="6 7">
    <name type="scientific">Candidatus Nucleicultrix amoebiphila FS5</name>
    <dbReference type="NCBI Taxonomy" id="1414854"/>
    <lineage>
        <taxon>Bacteria</taxon>
        <taxon>Pseudomonadati</taxon>
        <taxon>Pseudomonadota</taxon>
        <taxon>Alphaproteobacteria</taxon>
        <taxon>Holosporales</taxon>
        <taxon>Candidatus Nucleicultricaceae</taxon>
        <taxon>Candidatus Nucleicultrix</taxon>
    </lineage>
</organism>
<dbReference type="PANTHER" id="PTHR42792">
    <property type="entry name" value="FLAGELLIN"/>
    <property type="match status" value="1"/>
</dbReference>
<keyword evidence="7" id="KW-1185">Reference proteome</keyword>
<evidence type="ECO:0000256" key="2">
    <source>
        <dbReference type="ARBA" id="ARBA00004613"/>
    </source>
</evidence>
<dbReference type="PANTHER" id="PTHR42792:SF1">
    <property type="entry name" value="FLAGELLAR HOOK-ASSOCIATED PROTEIN 3"/>
    <property type="match status" value="1"/>
</dbReference>
<protein>
    <recommendedName>
        <fullName evidence="5">Flagellin N-terminal domain-containing protein</fullName>
    </recommendedName>
</protein>
<dbReference type="Pfam" id="PF00669">
    <property type="entry name" value="Flagellin_N"/>
    <property type="match status" value="1"/>
</dbReference>
<comment type="subcellular location">
    <subcellularLocation>
        <location evidence="1">Bacterial flagellum</location>
    </subcellularLocation>
    <subcellularLocation>
        <location evidence="2">Secreted</location>
    </subcellularLocation>
</comment>
<proteinExistence type="inferred from homology"/>
<comment type="similarity">
    <text evidence="3">Belongs to the bacterial flagellin family.</text>
</comment>
<dbReference type="RefSeq" id="WP_085783951.1">
    <property type="nucleotide sequence ID" value="NZ_CP008743.1"/>
</dbReference>
<feature type="domain" description="Flagellin N-terminal" evidence="5">
    <location>
        <begin position="10"/>
        <end position="142"/>
    </location>
</feature>
<evidence type="ECO:0000259" key="5">
    <source>
        <dbReference type="Pfam" id="PF00669"/>
    </source>
</evidence>
<accession>A0A1W6N445</accession>
<keyword evidence="4" id="KW-0975">Bacterial flagellum</keyword>
<dbReference type="GO" id="GO:0009288">
    <property type="term" value="C:bacterial-type flagellum"/>
    <property type="evidence" value="ECO:0007669"/>
    <property type="project" value="UniProtKB-SubCell"/>
</dbReference>
<dbReference type="GO" id="GO:0005576">
    <property type="term" value="C:extracellular region"/>
    <property type="evidence" value="ECO:0007669"/>
    <property type="project" value="UniProtKB-SubCell"/>
</dbReference>
<dbReference type="KEGG" id="naf:GQ61_03415"/>
<evidence type="ECO:0000256" key="1">
    <source>
        <dbReference type="ARBA" id="ARBA00004365"/>
    </source>
</evidence>
<dbReference type="InterPro" id="IPR001029">
    <property type="entry name" value="Flagellin_N"/>
</dbReference>
<reference evidence="6 7" key="1">
    <citation type="submission" date="2014-06" db="EMBL/GenBank/DDBJ databases">
        <title>The genome of the endonuclear symbiont Nucleicultrix amoebiphila.</title>
        <authorList>
            <person name="Schulz F."/>
            <person name="Horn M."/>
        </authorList>
    </citation>
    <scope>NUCLEOTIDE SEQUENCE [LARGE SCALE GENOMIC DNA]</scope>
    <source>
        <strain evidence="6 7">FS5</strain>
    </source>
</reference>
<dbReference type="GO" id="GO:0005198">
    <property type="term" value="F:structural molecule activity"/>
    <property type="evidence" value="ECO:0007669"/>
    <property type="project" value="InterPro"/>
</dbReference>
<evidence type="ECO:0000256" key="3">
    <source>
        <dbReference type="ARBA" id="ARBA00005709"/>
    </source>
</evidence>
<dbReference type="InterPro" id="IPR001492">
    <property type="entry name" value="Flagellin"/>
</dbReference>
<dbReference type="SUPFAM" id="SSF64518">
    <property type="entry name" value="Phase 1 flagellin"/>
    <property type="match status" value="1"/>
</dbReference>
<dbReference type="AlphaFoldDB" id="A0A1W6N445"/>
<evidence type="ECO:0000313" key="6">
    <source>
        <dbReference type="EMBL" id="ARN84528.1"/>
    </source>
</evidence>
<name>A0A1W6N445_9PROT</name>
<dbReference type="EMBL" id="CP008743">
    <property type="protein sequence ID" value="ARN84528.1"/>
    <property type="molecule type" value="Genomic_DNA"/>
</dbReference>
<evidence type="ECO:0000313" key="7">
    <source>
        <dbReference type="Proteomes" id="UP000237351"/>
    </source>
</evidence>
<dbReference type="OrthoDB" id="8477979at2"/>
<dbReference type="STRING" id="1414854.GQ61_03415"/>